<dbReference type="Gene3D" id="2.20.25.110">
    <property type="entry name" value="S-adenosyl-L-methionine-dependent methyltransferases"/>
    <property type="match status" value="1"/>
</dbReference>
<keyword evidence="1" id="KW-0808">Transferase</keyword>
<dbReference type="InterPro" id="IPR029063">
    <property type="entry name" value="SAM-dependent_MTases_sf"/>
</dbReference>
<proteinExistence type="predicted"/>
<evidence type="ECO:0000256" key="1">
    <source>
        <dbReference type="ARBA" id="ARBA00022679"/>
    </source>
</evidence>
<protein>
    <submittedName>
        <fullName evidence="3">Class I SAM-dependent methyltransferase</fullName>
    </submittedName>
</protein>
<name>A0A948RXZ7_UNCEI</name>
<dbReference type="CDD" id="cd02440">
    <property type="entry name" value="AdoMet_MTases"/>
    <property type="match status" value="1"/>
</dbReference>
<dbReference type="Gene3D" id="3.40.50.150">
    <property type="entry name" value="Vaccinia Virus protein VP39"/>
    <property type="match status" value="1"/>
</dbReference>
<evidence type="ECO:0000259" key="2">
    <source>
        <dbReference type="Pfam" id="PF13649"/>
    </source>
</evidence>
<accession>A0A948RXZ7</accession>
<sequence length="257" mass="29113">MGTDDPYSRVDYRRLIAWPKRLHTEGPFLRKFLAMAPERSVLDLGCGTGEHSRFFHEEGFRVVGVDQSETMIAKATDTPCPPNIKFVRGDLVHLDDAVEGEFGAAISLGNTLVHITDAEDMIKALRGVRRHLCPGGLFLFQFLNYERIFEKKIRNLPLSFRDNGDEEIVFLRLMDLKENGWVRFCPVTLSYRRSADPPVEMVRAQGVDIRGWRREDMQGFLEAAGFQITAVLGDMLGGEYVPMESMDLVMIARKDGA</sequence>
<dbReference type="PANTHER" id="PTHR43861">
    <property type="entry name" value="TRANS-ACONITATE 2-METHYLTRANSFERASE-RELATED"/>
    <property type="match status" value="1"/>
</dbReference>
<reference evidence="3" key="1">
    <citation type="submission" date="2021-05" db="EMBL/GenBank/DDBJ databases">
        <title>Energy efficiency and biological interactions define the core microbiome of deep oligotrophic groundwater.</title>
        <authorList>
            <person name="Mehrshad M."/>
            <person name="Lopez-Fernandez M."/>
            <person name="Bell E."/>
            <person name="Bernier-Latmani R."/>
            <person name="Bertilsson S."/>
            <person name="Dopson M."/>
        </authorList>
    </citation>
    <scope>NUCLEOTIDE SEQUENCE</scope>
    <source>
        <strain evidence="3">Modern_marine.mb.64</strain>
    </source>
</reference>
<organism evidence="3 4">
    <name type="scientific">Eiseniibacteriota bacterium</name>
    <dbReference type="NCBI Taxonomy" id="2212470"/>
    <lineage>
        <taxon>Bacteria</taxon>
        <taxon>Candidatus Eiseniibacteriota</taxon>
    </lineage>
</organism>
<gene>
    <name evidence="3" type="ORF">KJ970_11970</name>
</gene>
<comment type="caution">
    <text evidence="3">The sequence shown here is derived from an EMBL/GenBank/DDBJ whole genome shotgun (WGS) entry which is preliminary data.</text>
</comment>
<evidence type="ECO:0000313" key="3">
    <source>
        <dbReference type="EMBL" id="MBU2691633.1"/>
    </source>
</evidence>
<dbReference type="EMBL" id="JAHJDP010000069">
    <property type="protein sequence ID" value="MBU2691633.1"/>
    <property type="molecule type" value="Genomic_DNA"/>
</dbReference>
<feature type="domain" description="Methyltransferase" evidence="2">
    <location>
        <begin position="41"/>
        <end position="136"/>
    </location>
</feature>
<keyword evidence="3" id="KW-0489">Methyltransferase</keyword>
<dbReference type="InterPro" id="IPR041698">
    <property type="entry name" value="Methyltransf_25"/>
</dbReference>
<dbReference type="Proteomes" id="UP000777784">
    <property type="component" value="Unassembled WGS sequence"/>
</dbReference>
<dbReference type="GO" id="GO:0032259">
    <property type="term" value="P:methylation"/>
    <property type="evidence" value="ECO:0007669"/>
    <property type="project" value="UniProtKB-KW"/>
</dbReference>
<dbReference type="AlphaFoldDB" id="A0A948RXZ7"/>
<dbReference type="GO" id="GO:0008168">
    <property type="term" value="F:methyltransferase activity"/>
    <property type="evidence" value="ECO:0007669"/>
    <property type="project" value="UniProtKB-KW"/>
</dbReference>
<dbReference type="Pfam" id="PF13649">
    <property type="entry name" value="Methyltransf_25"/>
    <property type="match status" value="1"/>
</dbReference>
<evidence type="ECO:0000313" key="4">
    <source>
        <dbReference type="Proteomes" id="UP000777784"/>
    </source>
</evidence>
<dbReference type="SUPFAM" id="SSF53335">
    <property type="entry name" value="S-adenosyl-L-methionine-dependent methyltransferases"/>
    <property type="match status" value="1"/>
</dbReference>